<evidence type="ECO:0000256" key="7">
    <source>
        <dbReference type="ARBA" id="ARBA00022763"/>
    </source>
</evidence>
<dbReference type="Gene3D" id="3.60.10.10">
    <property type="entry name" value="Endonuclease/exonuclease/phosphatase"/>
    <property type="match status" value="1"/>
</dbReference>
<evidence type="ECO:0000256" key="3">
    <source>
        <dbReference type="ARBA" id="ARBA00004322"/>
    </source>
</evidence>
<evidence type="ECO:0000256" key="8">
    <source>
        <dbReference type="ARBA" id="ARBA00022801"/>
    </source>
</evidence>
<dbReference type="InParanoid" id="A0A3B3IHL8"/>
<dbReference type="SUPFAM" id="SSF56219">
    <property type="entry name" value="DNase I-like"/>
    <property type="match status" value="1"/>
</dbReference>
<dbReference type="InterPro" id="IPR036691">
    <property type="entry name" value="Endo/exonu/phosph_ase_sf"/>
</dbReference>
<name>A0A3B3IHL8_ORYLA</name>
<evidence type="ECO:0000256" key="1">
    <source>
        <dbReference type="ARBA" id="ARBA00001936"/>
    </source>
</evidence>
<dbReference type="Ensembl" id="ENSORLT00000042966.1">
    <property type="protein sequence ID" value="ENSORLP00000043565.1"/>
    <property type="gene ID" value="ENSORLG00000001661.2"/>
</dbReference>
<dbReference type="InterPro" id="IPR051547">
    <property type="entry name" value="TDP2-like"/>
</dbReference>
<dbReference type="GO" id="GO:0005737">
    <property type="term" value="C:cytoplasm"/>
    <property type="evidence" value="ECO:0000318"/>
    <property type="project" value="GO_Central"/>
</dbReference>
<dbReference type="AlphaFoldDB" id="A0A3B3IHL8"/>
<dbReference type="GO" id="GO:0016605">
    <property type="term" value="C:PML body"/>
    <property type="evidence" value="ECO:0000318"/>
    <property type="project" value="GO_Central"/>
</dbReference>
<accession>A0A3B3IHL8</accession>
<sequence length="323" mass="37678">SYIYFSLHLDSHYADLALGENEFDTPVLSQQTIEPINNKPCKTITGVKPVNNLTSHTGNTCWFFGKRNSEMSPPLDVASIRREEKTEVEEDDKLSLLTWNIDGLDGEEQPQRARGLCSYILEYSPDVVLLQEMVQPYIRFMHKRLATNYTFIEGGEIGYFTTMLLKKTRVTLLDSKILPFRYSRMMRNLLIAQVMFRGQKVCLMTSHFESCKDNSGERMRQFNAVIKRMTVFGISATSVICDLWEQLGEPEKCRYTWDTWANTNKEMRFKNRLRFDRVYLRRAVKDGVPRMEPHSMALVGLERLKCGRYTSDHWGIYCTFSFE</sequence>
<evidence type="ECO:0000256" key="12">
    <source>
        <dbReference type="ARBA" id="ARBA00031304"/>
    </source>
</evidence>
<keyword evidence="9" id="KW-0460">Magnesium</keyword>
<organism evidence="14 15">
    <name type="scientific">Oryzias latipes</name>
    <name type="common">Japanese rice fish</name>
    <name type="synonym">Japanese killifish</name>
    <dbReference type="NCBI Taxonomy" id="8090"/>
    <lineage>
        <taxon>Eukaryota</taxon>
        <taxon>Metazoa</taxon>
        <taxon>Chordata</taxon>
        <taxon>Craniata</taxon>
        <taxon>Vertebrata</taxon>
        <taxon>Euteleostomi</taxon>
        <taxon>Actinopterygii</taxon>
        <taxon>Neopterygii</taxon>
        <taxon>Teleostei</taxon>
        <taxon>Neoteleostei</taxon>
        <taxon>Acanthomorphata</taxon>
        <taxon>Ovalentaria</taxon>
        <taxon>Atherinomorphae</taxon>
        <taxon>Beloniformes</taxon>
        <taxon>Adrianichthyidae</taxon>
        <taxon>Oryziinae</taxon>
        <taxon>Oryzias</taxon>
    </lineage>
</organism>
<keyword evidence="5" id="KW-0540">Nuclease</keyword>
<dbReference type="GO" id="GO:0003697">
    <property type="term" value="F:single-stranded DNA binding"/>
    <property type="evidence" value="ECO:0000318"/>
    <property type="project" value="GO_Central"/>
</dbReference>
<dbReference type="Pfam" id="PF03372">
    <property type="entry name" value="Exo_endo_phos"/>
    <property type="match status" value="1"/>
</dbReference>
<evidence type="ECO:0000256" key="4">
    <source>
        <dbReference type="ARBA" id="ARBA00017870"/>
    </source>
</evidence>
<gene>
    <name evidence="14" type="primary">LOC101169669</name>
</gene>
<reference evidence="14 15" key="1">
    <citation type="journal article" date="2007" name="Nature">
        <title>The medaka draft genome and insights into vertebrate genome evolution.</title>
        <authorList>
            <person name="Kasahara M."/>
            <person name="Naruse K."/>
            <person name="Sasaki S."/>
            <person name="Nakatani Y."/>
            <person name="Qu W."/>
            <person name="Ahsan B."/>
            <person name="Yamada T."/>
            <person name="Nagayasu Y."/>
            <person name="Doi K."/>
            <person name="Kasai Y."/>
            <person name="Jindo T."/>
            <person name="Kobayashi D."/>
            <person name="Shimada A."/>
            <person name="Toyoda A."/>
            <person name="Kuroki Y."/>
            <person name="Fujiyama A."/>
            <person name="Sasaki T."/>
            <person name="Shimizu A."/>
            <person name="Asakawa S."/>
            <person name="Shimizu N."/>
            <person name="Hashimoto S."/>
            <person name="Yang J."/>
            <person name="Lee Y."/>
            <person name="Matsushima K."/>
            <person name="Sugano S."/>
            <person name="Sakaizumi M."/>
            <person name="Narita T."/>
            <person name="Ohishi K."/>
            <person name="Haga S."/>
            <person name="Ohta F."/>
            <person name="Nomoto H."/>
            <person name="Nogata K."/>
            <person name="Morishita T."/>
            <person name="Endo T."/>
            <person name="Shin-I T."/>
            <person name="Takeda H."/>
            <person name="Morishita S."/>
            <person name="Kohara Y."/>
        </authorList>
    </citation>
    <scope>NUCLEOTIDE SEQUENCE [LARGE SCALE GENOMIC DNA]</scope>
    <source>
        <strain evidence="14 15">Hd-rR</strain>
    </source>
</reference>
<evidence type="ECO:0000313" key="14">
    <source>
        <dbReference type="Ensembl" id="ENSORLP00000043565.1"/>
    </source>
</evidence>
<evidence type="ECO:0000256" key="10">
    <source>
        <dbReference type="ARBA" id="ARBA00023204"/>
    </source>
</evidence>
<dbReference type="InterPro" id="IPR005135">
    <property type="entry name" value="Endo/exonuclease/phosphatase"/>
</dbReference>
<evidence type="ECO:0000256" key="6">
    <source>
        <dbReference type="ARBA" id="ARBA00022723"/>
    </source>
</evidence>
<reference evidence="14" key="2">
    <citation type="submission" date="2025-08" db="UniProtKB">
        <authorList>
            <consortium name="Ensembl"/>
        </authorList>
    </citation>
    <scope>IDENTIFICATION</scope>
    <source>
        <strain evidence="14">Hd-rR</strain>
    </source>
</reference>
<evidence type="ECO:0000259" key="13">
    <source>
        <dbReference type="Pfam" id="PF03372"/>
    </source>
</evidence>
<dbReference type="GO" id="GO:0004518">
    <property type="term" value="F:nuclease activity"/>
    <property type="evidence" value="ECO:0007669"/>
    <property type="project" value="UniProtKB-KW"/>
</dbReference>
<keyword evidence="7" id="KW-0227">DNA damage</keyword>
<dbReference type="STRING" id="8090.ENSORLP00000043565"/>
<dbReference type="CDD" id="cd09080">
    <property type="entry name" value="TDP2"/>
    <property type="match status" value="1"/>
</dbReference>
<dbReference type="Bgee" id="ENSORLG00000001661">
    <property type="expression patterns" value="Expressed in intestine and 11 other cell types or tissues"/>
</dbReference>
<dbReference type="GeneTree" id="ENSGT00390000014242"/>
<comment type="cofactor">
    <cofactor evidence="1">
        <name>Mn(2+)</name>
        <dbReference type="ChEBI" id="CHEBI:29035"/>
    </cofactor>
</comment>
<dbReference type="PANTHER" id="PTHR15822:SF4">
    <property type="entry name" value="TYROSYL-DNA PHOSPHODIESTERASE 2"/>
    <property type="match status" value="1"/>
</dbReference>
<evidence type="ECO:0000256" key="2">
    <source>
        <dbReference type="ARBA" id="ARBA00001946"/>
    </source>
</evidence>
<keyword evidence="8" id="KW-0378">Hydrolase</keyword>
<dbReference type="GO" id="GO:0070260">
    <property type="term" value="F:5'-tyrosyl-DNA phosphodiesterase activity"/>
    <property type="evidence" value="ECO:0000318"/>
    <property type="project" value="GO_Central"/>
</dbReference>
<protein>
    <recommendedName>
        <fullName evidence="4">Tyrosyl-DNA phosphodiesterase 2</fullName>
    </recommendedName>
    <alternativeName>
        <fullName evidence="12">5'-tyrosyl-DNA phosphodiesterase</fullName>
    </alternativeName>
</protein>
<evidence type="ECO:0000256" key="9">
    <source>
        <dbReference type="ARBA" id="ARBA00022842"/>
    </source>
</evidence>
<keyword evidence="15" id="KW-1185">Reference proteome</keyword>
<proteinExistence type="predicted"/>
<evidence type="ECO:0000313" key="15">
    <source>
        <dbReference type="Proteomes" id="UP000001038"/>
    </source>
</evidence>
<keyword evidence="10" id="KW-0234">DNA repair</keyword>
<evidence type="ECO:0000256" key="5">
    <source>
        <dbReference type="ARBA" id="ARBA00022722"/>
    </source>
</evidence>
<dbReference type="GO" id="GO:0006302">
    <property type="term" value="P:double-strand break repair"/>
    <property type="evidence" value="ECO:0000318"/>
    <property type="project" value="GO_Central"/>
</dbReference>
<comment type="subcellular location">
    <subcellularLocation>
        <location evidence="3">Nucleus</location>
        <location evidence="3">PML body</location>
    </subcellularLocation>
</comment>
<dbReference type="Proteomes" id="UP000001038">
    <property type="component" value="Chromosome 2"/>
</dbReference>
<reference evidence="14" key="3">
    <citation type="submission" date="2025-09" db="UniProtKB">
        <authorList>
            <consortium name="Ensembl"/>
        </authorList>
    </citation>
    <scope>IDENTIFICATION</scope>
    <source>
        <strain evidence="14">Hd-rR</strain>
    </source>
</reference>
<dbReference type="PANTHER" id="PTHR15822">
    <property type="entry name" value="TRAF AND TNF RECEPTOR-ASSOCIATED PROTEIN"/>
    <property type="match status" value="1"/>
</dbReference>
<keyword evidence="11" id="KW-0539">Nucleus</keyword>
<feature type="domain" description="Endonuclease/exonuclease/phosphatase" evidence="13">
    <location>
        <begin position="97"/>
        <end position="183"/>
    </location>
</feature>
<evidence type="ECO:0000256" key="11">
    <source>
        <dbReference type="ARBA" id="ARBA00023242"/>
    </source>
</evidence>
<keyword evidence="6" id="KW-0479">Metal-binding</keyword>
<comment type="cofactor">
    <cofactor evidence="2">
        <name>Mg(2+)</name>
        <dbReference type="ChEBI" id="CHEBI:18420"/>
    </cofactor>
</comment>
<dbReference type="GO" id="GO:0046872">
    <property type="term" value="F:metal ion binding"/>
    <property type="evidence" value="ECO:0007669"/>
    <property type="project" value="UniProtKB-KW"/>
</dbReference>